<keyword evidence="1" id="KW-0472">Membrane</keyword>
<keyword evidence="3" id="KW-1185">Reference proteome</keyword>
<keyword evidence="1" id="KW-1133">Transmembrane helix</keyword>
<evidence type="ECO:0000313" key="3">
    <source>
        <dbReference type="Proteomes" id="UP000317648"/>
    </source>
</evidence>
<evidence type="ECO:0000313" key="2">
    <source>
        <dbReference type="EMBL" id="QDU96195.1"/>
    </source>
</evidence>
<dbReference type="InterPro" id="IPR012340">
    <property type="entry name" value="NA-bd_OB-fold"/>
</dbReference>
<keyword evidence="1" id="KW-0812">Transmembrane</keyword>
<evidence type="ECO:0008006" key="4">
    <source>
        <dbReference type="Google" id="ProtNLM"/>
    </source>
</evidence>
<proteinExistence type="predicted"/>
<evidence type="ECO:0000256" key="1">
    <source>
        <dbReference type="SAM" id="Phobius"/>
    </source>
</evidence>
<reference evidence="2 3" key="1">
    <citation type="submission" date="2019-02" db="EMBL/GenBank/DDBJ databases">
        <title>Deep-cultivation of Planctomycetes and their phenomic and genomic characterization uncovers novel biology.</title>
        <authorList>
            <person name="Wiegand S."/>
            <person name="Jogler M."/>
            <person name="Boedeker C."/>
            <person name="Pinto D."/>
            <person name="Vollmers J."/>
            <person name="Rivas-Marin E."/>
            <person name="Kohn T."/>
            <person name="Peeters S.H."/>
            <person name="Heuer A."/>
            <person name="Rast P."/>
            <person name="Oberbeckmann S."/>
            <person name="Bunk B."/>
            <person name="Jeske O."/>
            <person name="Meyerdierks A."/>
            <person name="Storesund J.E."/>
            <person name="Kallscheuer N."/>
            <person name="Luecker S."/>
            <person name="Lage O.M."/>
            <person name="Pohl T."/>
            <person name="Merkel B.J."/>
            <person name="Hornburger P."/>
            <person name="Mueller R.-W."/>
            <person name="Bruemmer F."/>
            <person name="Labrenz M."/>
            <person name="Spormann A.M."/>
            <person name="Op den Camp H."/>
            <person name="Overmann J."/>
            <person name="Amann R."/>
            <person name="Jetten M.S.M."/>
            <person name="Mascher T."/>
            <person name="Medema M.H."/>
            <person name="Devos D.P."/>
            <person name="Kaster A.-K."/>
            <person name="Ovreas L."/>
            <person name="Rohde M."/>
            <person name="Galperin M.Y."/>
            <person name="Jogler C."/>
        </authorList>
    </citation>
    <scope>NUCLEOTIDE SEQUENCE [LARGE SCALE GENOMIC DNA]</scope>
    <source>
        <strain evidence="2 3">Pla85_3_4</strain>
    </source>
</reference>
<organism evidence="2 3">
    <name type="scientific">Lignipirellula cremea</name>
    <dbReference type="NCBI Taxonomy" id="2528010"/>
    <lineage>
        <taxon>Bacteria</taxon>
        <taxon>Pseudomonadati</taxon>
        <taxon>Planctomycetota</taxon>
        <taxon>Planctomycetia</taxon>
        <taxon>Pirellulales</taxon>
        <taxon>Pirellulaceae</taxon>
        <taxon>Lignipirellula</taxon>
    </lineage>
</organism>
<dbReference type="Gene3D" id="2.40.50.140">
    <property type="entry name" value="Nucleic acid-binding proteins"/>
    <property type="match status" value="1"/>
</dbReference>
<dbReference type="EMBL" id="CP036433">
    <property type="protein sequence ID" value="QDU96195.1"/>
    <property type="molecule type" value="Genomic_DNA"/>
</dbReference>
<feature type="transmembrane region" description="Helical" evidence="1">
    <location>
        <begin position="97"/>
        <end position="118"/>
    </location>
</feature>
<dbReference type="Proteomes" id="UP000317648">
    <property type="component" value="Chromosome"/>
</dbReference>
<dbReference type="RefSeq" id="WP_145054855.1">
    <property type="nucleotide sequence ID" value="NZ_CP036433.1"/>
</dbReference>
<sequence>MTSVFLVCAMFGGMLLAFQLVMSFVGLAGSEFSIGDDTPDGFDTSLETDAFHHGPDVTDSHGATSIIGVLSFRTLTAAVTFFGIGGMTAVSAHLPPTAQLATAAGAGLAALYGVYYLLRGVYRLAQSGNLDLANAIGQTATVYISIPAGKSAQGKVQVKVQDRLLVFPAVASTGQNLITGAKVVVTGVLNQTLLEVKPLVESSAMSVPDRSSSTP</sequence>
<accession>A0A518DWH8</accession>
<dbReference type="OrthoDB" id="289477at2"/>
<gene>
    <name evidence="2" type="ORF">Pla8534_40140</name>
</gene>
<dbReference type="AlphaFoldDB" id="A0A518DWH8"/>
<dbReference type="KEGG" id="lcre:Pla8534_40140"/>
<protein>
    <recommendedName>
        <fullName evidence="4">NfeD-like C-terminal domain-containing protein</fullName>
    </recommendedName>
</protein>
<name>A0A518DWH8_9BACT</name>